<dbReference type="GO" id="GO:0016491">
    <property type="term" value="F:oxidoreductase activity"/>
    <property type="evidence" value="ECO:0007669"/>
    <property type="project" value="UniProtKB-KW"/>
</dbReference>
<dbReference type="InterPro" id="IPR003953">
    <property type="entry name" value="FAD-dep_OxRdtase_2_FAD-bd"/>
</dbReference>
<organism evidence="6 7">
    <name type="scientific">Budvicia aquatica</name>
    <dbReference type="NCBI Taxonomy" id="82979"/>
    <lineage>
        <taxon>Bacteria</taxon>
        <taxon>Pseudomonadati</taxon>
        <taxon>Pseudomonadota</taxon>
        <taxon>Gammaproteobacteria</taxon>
        <taxon>Enterobacterales</taxon>
        <taxon>Budviciaceae</taxon>
        <taxon>Budvicia</taxon>
    </lineage>
</organism>
<dbReference type="EMBL" id="PDDX01000001">
    <property type="protein sequence ID" value="PHI32711.1"/>
    <property type="molecule type" value="Genomic_DNA"/>
</dbReference>
<proteinExistence type="predicted"/>
<dbReference type="STRING" id="1111728.GCA_000427805_00204"/>
<accession>A0A2C6DV55</accession>
<gene>
    <name evidence="6" type="ORF">CRN84_15485</name>
</gene>
<evidence type="ECO:0000259" key="5">
    <source>
        <dbReference type="Pfam" id="PF00890"/>
    </source>
</evidence>
<dbReference type="Proteomes" id="UP000224974">
    <property type="component" value="Unassembled WGS sequence"/>
</dbReference>
<dbReference type="AlphaFoldDB" id="A0A2C6DV55"/>
<evidence type="ECO:0000256" key="3">
    <source>
        <dbReference type="ARBA" id="ARBA00022827"/>
    </source>
</evidence>
<comment type="caution">
    <text evidence="6">The sequence shown here is derived from an EMBL/GenBank/DDBJ whole genome shotgun (WGS) entry which is preliminary data.</text>
</comment>
<keyword evidence="3" id="KW-0274">FAD</keyword>
<keyword evidence="4" id="KW-0560">Oxidoreductase</keyword>
<name>A0A2C6DV55_9GAMM</name>
<reference evidence="7" key="1">
    <citation type="submission" date="2017-09" db="EMBL/GenBank/DDBJ databases">
        <title>FDA dAtabase for Regulatory Grade micrObial Sequences (FDA-ARGOS): Supporting development and validation of Infectious Disease Dx tests.</title>
        <authorList>
            <person name="Minogue T."/>
            <person name="Wolcott M."/>
            <person name="Wasieloski L."/>
            <person name="Aguilar W."/>
            <person name="Moore D."/>
            <person name="Tallon L."/>
            <person name="Sadzewicz L."/>
            <person name="Ott S."/>
            <person name="Zhao X."/>
            <person name="Nagaraj S."/>
            <person name="Vavikolanu K."/>
            <person name="Aluvathingal J."/>
            <person name="Nadendla S."/>
            <person name="Sichtig H."/>
        </authorList>
    </citation>
    <scope>NUCLEOTIDE SEQUENCE [LARGE SCALE GENOMIC DNA]</scope>
    <source>
        <strain evidence="7">FDAARGOS_387</strain>
    </source>
</reference>
<dbReference type="InterPro" id="IPR050315">
    <property type="entry name" value="FAD-oxidoreductase_2"/>
</dbReference>
<sequence>MNKKPSINLSNPTIEPVTEEIIQTDIIVIGGGLSGMSAGLTAAEQGAKVVIFEKLPSLGGAGVYPEGSLGVGTKLQKKEGKGATLNDAFSKAIDFHHWRVNAGALHELMKNSGETINWVADNGVEFSGLKTVYPPEQSLWTWHIYKHNGASVTKNFYKKILASGGEIYLETPVKKIIRDAQSGEVVGVEAVNSVTGEKIVAYGKGVIVATGGFANNRDMIEKYVTDVNQRNMIPVKLRGPLIDGREGDGINMALAIGADIAGMQTIAGNSPYVDQDPPIRQFNGADYQKQARTSLSQPFLWINRHGERFFNESLGSSFTTVYNAMTMNGGVMYSIWDDAMRQKMIKEGPVTPFNAIVIPGQPMKALDQAIEIGMKEGWMAKGDTLDDLAKQIVVPAEALKATIAKVNQYADQGFDPDWGRKKEHLFKFQDKGPYYAVKGIRAYFLTLGGLKMNSNLQVYDTHDQVIPGLYVVGQDMGGLYDSTYDLLLEGSASGFALTSGRMAVKHIISTRLQNSGGLNNDE</sequence>
<dbReference type="Pfam" id="PF00890">
    <property type="entry name" value="FAD_binding_2"/>
    <property type="match status" value="1"/>
</dbReference>
<feature type="domain" description="FAD-dependent oxidoreductase 2 FAD-binding" evidence="5">
    <location>
        <begin position="25"/>
        <end position="485"/>
    </location>
</feature>
<comment type="cofactor">
    <cofactor evidence="1">
        <name>FAD</name>
        <dbReference type="ChEBI" id="CHEBI:57692"/>
    </cofactor>
</comment>
<dbReference type="OrthoDB" id="9813348at2"/>
<evidence type="ECO:0000313" key="6">
    <source>
        <dbReference type="EMBL" id="PHI32711.1"/>
    </source>
</evidence>
<dbReference type="Gene3D" id="3.50.50.60">
    <property type="entry name" value="FAD/NAD(P)-binding domain"/>
    <property type="match status" value="2"/>
</dbReference>
<keyword evidence="7" id="KW-1185">Reference proteome</keyword>
<dbReference type="GO" id="GO:0008202">
    <property type="term" value="P:steroid metabolic process"/>
    <property type="evidence" value="ECO:0007669"/>
    <property type="project" value="UniProtKB-ARBA"/>
</dbReference>
<keyword evidence="2" id="KW-0285">Flavoprotein</keyword>
<evidence type="ECO:0000256" key="2">
    <source>
        <dbReference type="ARBA" id="ARBA00022630"/>
    </source>
</evidence>
<evidence type="ECO:0000256" key="4">
    <source>
        <dbReference type="ARBA" id="ARBA00023002"/>
    </source>
</evidence>
<dbReference type="PRINTS" id="PR00411">
    <property type="entry name" value="PNDRDTASEI"/>
</dbReference>
<dbReference type="InterPro" id="IPR036188">
    <property type="entry name" value="FAD/NAD-bd_sf"/>
</dbReference>
<evidence type="ECO:0000256" key="1">
    <source>
        <dbReference type="ARBA" id="ARBA00001974"/>
    </source>
</evidence>
<dbReference type="PANTHER" id="PTHR43400:SF10">
    <property type="entry name" value="3-OXOSTEROID 1-DEHYDROGENASE"/>
    <property type="match status" value="1"/>
</dbReference>
<dbReference type="InterPro" id="IPR027477">
    <property type="entry name" value="Succ_DH/fumarate_Rdtase_cat_sf"/>
</dbReference>
<dbReference type="SUPFAM" id="SSF51905">
    <property type="entry name" value="FAD/NAD(P)-binding domain"/>
    <property type="match status" value="1"/>
</dbReference>
<dbReference type="Gene3D" id="3.90.700.10">
    <property type="entry name" value="Succinate dehydrogenase/fumarate reductase flavoprotein, catalytic domain"/>
    <property type="match status" value="1"/>
</dbReference>
<dbReference type="SUPFAM" id="SSF56425">
    <property type="entry name" value="Succinate dehydrogenase/fumarate reductase flavoprotein, catalytic domain"/>
    <property type="match status" value="1"/>
</dbReference>
<evidence type="ECO:0000313" key="7">
    <source>
        <dbReference type="Proteomes" id="UP000224974"/>
    </source>
</evidence>
<protein>
    <submittedName>
        <fullName evidence="6">FAD-binding protein</fullName>
    </submittedName>
</protein>
<dbReference type="PANTHER" id="PTHR43400">
    <property type="entry name" value="FUMARATE REDUCTASE"/>
    <property type="match status" value="1"/>
</dbReference>